<dbReference type="RefSeq" id="WP_226613675.1">
    <property type="nucleotide sequence ID" value="NZ_JAJAQI010000061.1"/>
</dbReference>
<dbReference type="Gene3D" id="3.10.105.10">
    <property type="entry name" value="Dipeptide-binding Protein, Domain 3"/>
    <property type="match status" value="1"/>
</dbReference>
<dbReference type="Gene3D" id="3.40.190.10">
    <property type="entry name" value="Periplasmic binding protein-like II"/>
    <property type="match status" value="1"/>
</dbReference>
<dbReference type="PANTHER" id="PTHR30290">
    <property type="entry name" value="PERIPLASMIC BINDING COMPONENT OF ABC TRANSPORTER"/>
    <property type="match status" value="1"/>
</dbReference>
<comment type="subcellular location">
    <subcellularLocation>
        <location evidence="1">Periplasm</location>
    </subcellularLocation>
</comment>
<dbReference type="InterPro" id="IPR000914">
    <property type="entry name" value="SBP_5_dom"/>
</dbReference>
<dbReference type="Gene3D" id="3.90.76.10">
    <property type="entry name" value="Dipeptide-binding Protein, Domain 1"/>
    <property type="match status" value="1"/>
</dbReference>
<dbReference type="EMBL" id="JAJAQI010000061">
    <property type="protein sequence ID" value="MCB4825029.1"/>
    <property type="molecule type" value="Genomic_DNA"/>
</dbReference>
<reference evidence="5" key="1">
    <citation type="submission" date="2021-10" db="EMBL/GenBank/DDBJ databases">
        <title>Roseicella aerolatum sp. nov., isolated from aerosols of e-waste dismantling site.</title>
        <authorList>
            <person name="Qin T."/>
        </authorList>
    </citation>
    <scope>NUCLEOTIDE SEQUENCE</scope>
    <source>
        <strain evidence="5">GB24</strain>
    </source>
</reference>
<dbReference type="InterPro" id="IPR039424">
    <property type="entry name" value="SBP_5"/>
</dbReference>
<accession>A0A9X1IJ32</accession>
<name>A0A9X1IJ32_9PROT</name>
<organism evidence="5 6">
    <name type="scientific">Roseicella aerolata</name>
    <dbReference type="NCBI Taxonomy" id="2883479"/>
    <lineage>
        <taxon>Bacteria</taxon>
        <taxon>Pseudomonadati</taxon>
        <taxon>Pseudomonadota</taxon>
        <taxon>Alphaproteobacteria</taxon>
        <taxon>Acetobacterales</taxon>
        <taxon>Roseomonadaceae</taxon>
        <taxon>Roseicella</taxon>
    </lineage>
</organism>
<dbReference type="CDD" id="cd00995">
    <property type="entry name" value="PBP2_NikA_DppA_OppA_like"/>
    <property type="match status" value="1"/>
</dbReference>
<comment type="similarity">
    <text evidence="2">Belongs to the bacterial solute-binding protein 5 family.</text>
</comment>
<dbReference type="AlphaFoldDB" id="A0A9X1IJ32"/>
<dbReference type="SUPFAM" id="SSF53850">
    <property type="entry name" value="Periplasmic binding protein-like II"/>
    <property type="match status" value="1"/>
</dbReference>
<evidence type="ECO:0000313" key="6">
    <source>
        <dbReference type="Proteomes" id="UP001139311"/>
    </source>
</evidence>
<dbReference type="Proteomes" id="UP001139311">
    <property type="component" value="Unassembled WGS sequence"/>
</dbReference>
<gene>
    <name evidence="5" type="ORF">LHA35_25210</name>
</gene>
<evidence type="ECO:0000259" key="4">
    <source>
        <dbReference type="Pfam" id="PF00496"/>
    </source>
</evidence>
<evidence type="ECO:0000256" key="3">
    <source>
        <dbReference type="ARBA" id="ARBA00022729"/>
    </source>
</evidence>
<dbReference type="PANTHER" id="PTHR30290:SF38">
    <property type="entry name" value="D,D-DIPEPTIDE-BINDING PERIPLASMIC PROTEIN DDPA-RELATED"/>
    <property type="match status" value="1"/>
</dbReference>
<feature type="domain" description="Solute-binding protein family 5" evidence="4">
    <location>
        <begin position="66"/>
        <end position="439"/>
    </location>
</feature>
<protein>
    <submittedName>
        <fullName evidence="5">ABC transporter substrate-binding protein</fullName>
    </submittedName>
</protein>
<keyword evidence="6" id="KW-1185">Reference proteome</keyword>
<dbReference type="GO" id="GO:0043190">
    <property type="term" value="C:ATP-binding cassette (ABC) transporter complex"/>
    <property type="evidence" value="ECO:0007669"/>
    <property type="project" value="InterPro"/>
</dbReference>
<evidence type="ECO:0000256" key="2">
    <source>
        <dbReference type="ARBA" id="ARBA00005695"/>
    </source>
</evidence>
<dbReference type="GO" id="GO:0015833">
    <property type="term" value="P:peptide transport"/>
    <property type="evidence" value="ECO:0007669"/>
    <property type="project" value="TreeGrafter"/>
</dbReference>
<keyword evidence="3" id="KW-0732">Signal</keyword>
<comment type="caution">
    <text evidence="5">The sequence shown here is derived from an EMBL/GenBank/DDBJ whole genome shotgun (WGS) entry which is preliminary data.</text>
</comment>
<sequence>MEFDGSKFQLAAPEPNPKRGGVLRYAITSRPPHFDVHQSGTINSLGCQGCMFDNLIRRDPRDSGKTIIPDLAHSWQIAPDGKTYTFFLREGVRFHDGAELTAEDVKATYDRIVRPPQGISIPRSTLFTAVSEINARDKHTIEFKLAEPRPANFMMSAFASGWNVIFRKKTLEDNGYNLRRVVNIPGTGPFRSVRRVENEIWVMERNPDYWNKGVPYLDGIEFYHALPFSPELGSALLSGRVDYARLLDPVTQRRVKQTPGMSGVDFYQSVIQATWVNAKKKPLDDPRVRRAMHLVLDKAVLVEVVKDVAPMMVGGFIYPFSEFATPPQELARRPGYQADPTAAMREARGLMAAAGQGRGIRGLDFVIRDVATFKLWAQAIQAMLQQALNVECRLRTVVESVWFDDVRSGNYDLAIGAVVSTLLDPSDYFNAWYKDGGSQNYSSWKDDRLEPLLPQIDREVDAAKRLALIRQAETIMEENPPLLPVAWEKINDGWYNYVKGHVPQDYFGIYDVVRMDTMWLDK</sequence>
<dbReference type="InterPro" id="IPR030678">
    <property type="entry name" value="Peptide/Ni-bd"/>
</dbReference>
<dbReference type="GO" id="GO:1904680">
    <property type="term" value="F:peptide transmembrane transporter activity"/>
    <property type="evidence" value="ECO:0007669"/>
    <property type="project" value="TreeGrafter"/>
</dbReference>
<proteinExistence type="inferred from homology"/>
<evidence type="ECO:0000256" key="1">
    <source>
        <dbReference type="ARBA" id="ARBA00004418"/>
    </source>
</evidence>
<dbReference type="GO" id="GO:0030288">
    <property type="term" value="C:outer membrane-bounded periplasmic space"/>
    <property type="evidence" value="ECO:0007669"/>
    <property type="project" value="UniProtKB-ARBA"/>
</dbReference>
<evidence type="ECO:0000313" key="5">
    <source>
        <dbReference type="EMBL" id="MCB4825029.1"/>
    </source>
</evidence>
<dbReference type="Pfam" id="PF00496">
    <property type="entry name" value="SBP_bac_5"/>
    <property type="match status" value="1"/>
</dbReference>
<dbReference type="PIRSF" id="PIRSF002741">
    <property type="entry name" value="MppA"/>
    <property type="match status" value="1"/>
</dbReference>